<dbReference type="GO" id="GO:0005886">
    <property type="term" value="C:plasma membrane"/>
    <property type="evidence" value="ECO:0007669"/>
    <property type="project" value="UniProtKB-SubCell"/>
</dbReference>
<dbReference type="PROSITE" id="PS01187">
    <property type="entry name" value="EGF_CA"/>
    <property type="match status" value="1"/>
</dbReference>
<dbReference type="PROSITE" id="PS00010">
    <property type="entry name" value="ASX_HYDROXYL"/>
    <property type="match status" value="1"/>
</dbReference>
<proteinExistence type="predicted"/>
<evidence type="ECO:0000256" key="7">
    <source>
        <dbReference type="ARBA" id="ARBA00022622"/>
    </source>
</evidence>
<dbReference type="InterPro" id="IPR042235">
    <property type="entry name" value="ZP-C_dom"/>
</dbReference>
<organism evidence="17 18">
    <name type="scientific">Engystomops pustulosus</name>
    <name type="common">Tungara frog</name>
    <name type="synonym">Physalaemus pustulosus</name>
    <dbReference type="NCBI Taxonomy" id="76066"/>
    <lineage>
        <taxon>Eukaryota</taxon>
        <taxon>Metazoa</taxon>
        <taxon>Chordata</taxon>
        <taxon>Craniata</taxon>
        <taxon>Vertebrata</taxon>
        <taxon>Euteleostomi</taxon>
        <taxon>Amphibia</taxon>
        <taxon>Batrachia</taxon>
        <taxon>Anura</taxon>
        <taxon>Neobatrachia</taxon>
        <taxon>Hyloidea</taxon>
        <taxon>Leptodactylidae</taxon>
        <taxon>Leiuperinae</taxon>
        <taxon>Engystomops</taxon>
    </lineage>
</organism>
<dbReference type="Gene3D" id="2.60.40.3210">
    <property type="entry name" value="Zona pellucida, ZP-N domain"/>
    <property type="match status" value="1"/>
</dbReference>
<dbReference type="SMART" id="SM00241">
    <property type="entry name" value="ZP"/>
    <property type="match status" value="1"/>
</dbReference>
<evidence type="ECO:0000259" key="16">
    <source>
        <dbReference type="PROSITE" id="PS51034"/>
    </source>
</evidence>
<evidence type="ECO:0000256" key="9">
    <source>
        <dbReference type="ARBA" id="ARBA00022737"/>
    </source>
</evidence>
<evidence type="ECO:0000256" key="11">
    <source>
        <dbReference type="ARBA" id="ARBA00023157"/>
    </source>
</evidence>
<evidence type="ECO:0000313" key="17">
    <source>
        <dbReference type="EMBL" id="KAG8558196.1"/>
    </source>
</evidence>
<dbReference type="Pfam" id="PF00100">
    <property type="entry name" value="Zona_pellucida"/>
    <property type="match status" value="1"/>
</dbReference>
<reference evidence="17" key="1">
    <citation type="thesis" date="2020" institute="ProQuest LLC" country="789 East Eisenhower Parkway, Ann Arbor, MI, USA">
        <title>Comparative Genomics and Chromosome Evolution.</title>
        <authorList>
            <person name="Mudd A.B."/>
        </authorList>
    </citation>
    <scope>NUCLEOTIDE SEQUENCE</scope>
    <source>
        <strain evidence="17">237g6f4</strain>
        <tissue evidence="17">Blood</tissue>
    </source>
</reference>
<dbReference type="PANTHER" id="PTHR14002">
    <property type="entry name" value="ENDOGLIN/TGF-BETA RECEPTOR TYPE III"/>
    <property type="match status" value="1"/>
</dbReference>
<feature type="domain" description="EGF-like" evidence="15">
    <location>
        <begin position="100"/>
        <end position="140"/>
    </location>
</feature>
<keyword evidence="10" id="KW-0472">Membrane</keyword>
<dbReference type="PROSITE" id="PS51034">
    <property type="entry name" value="ZP_2"/>
    <property type="match status" value="1"/>
</dbReference>
<keyword evidence="7" id="KW-0336">GPI-anchor</keyword>
<dbReference type="Pfam" id="PF23283">
    <property type="entry name" value="D8C_UMOD"/>
    <property type="match status" value="1"/>
</dbReference>
<dbReference type="GO" id="GO:0098552">
    <property type="term" value="C:side of membrane"/>
    <property type="evidence" value="ECO:0007669"/>
    <property type="project" value="UniProtKB-KW"/>
</dbReference>
<feature type="domain" description="EGF-like" evidence="15">
    <location>
        <begin position="141"/>
        <end position="180"/>
    </location>
</feature>
<dbReference type="GO" id="GO:0005929">
    <property type="term" value="C:cilium"/>
    <property type="evidence" value="ECO:0007669"/>
    <property type="project" value="UniProtKB-SubCell"/>
</dbReference>
<evidence type="ECO:0000256" key="13">
    <source>
        <dbReference type="ARBA" id="ARBA00023288"/>
    </source>
</evidence>
<evidence type="ECO:0008006" key="19">
    <source>
        <dbReference type="Google" id="ProtNLM"/>
    </source>
</evidence>
<keyword evidence="4" id="KW-1003">Cell membrane</keyword>
<evidence type="ECO:0000256" key="14">
    <source>
        <dbReference type="PROSITE-ProRule" id="PRU00076"/>
    </source>
</evidence>
<dbReference type="InterPro" id="IPR055355">
    <property type="entry name" value="ZP-C"/>
</dbReference>
<dbReference type="SUPFAM" id="SSF57196">
    <property type="entry name" value="EGF/Laminin"/>
    <property type="match status" value="1"/>
</dbReference>
<keyword evidence="13" id="KW-0449">Lipoprotein</keyword>
<dbReference type="GO" id="GO:0005509">
    <property type="term" value="F:calcium ion binding"/>
    <property type="evidence" value="ECO:0007669"/>
    <property type="project" value="InterPro"/>
</dbReference>
<keyword evidence="5" id="KW-0964">Secreted</keyword>
<keyword evidence="11" id="KW-1015">Disulfide bond</keyword>
<dbReference type="EMBL" id="WNYA01000008">
    <property type="protein sequence ID" value="KAG8558196.1"/>
    <property type="molecule type" value="Genomic_DNA"/>
</dbReference>
<comment type="caution">
    <text evidence="14">Lacks conserved residue(s) required for the propagation of feature annotation.</text>
</comment>
<evidence type="ECO:0000256" key="1">
    <source>
        <dbReference type="ARBA" id="ARBA00004138"/>
    </source>
</evidence>
<evidence type="ECO:0000313" key="18">
    <source>
        <dbReference type="Proteomes" id="UP000824782"/>
    </source>
</evidence>
<comment type="subcellular location">
    <subcellularLocation>
        <location evidence="2">Cell membrane</location>
        <topology evidence="2">Lipid-anchor</topology>
        <topology evidence="2">GPI-anchor</topology>
    </subcellularLocation>
    <subcellularLocation>
        <location evidence="1">Cell projection</location>
        <location evidence="1">Cilium</location>
    </subcellularLocation>
    <subcellularLocation>
        <location evidence="3">Secreted</location>
    </subcellularLocation>
</comment>
<dbReference type="InterPro" id="IPR001881">
    <property type="entry name" value="EGF-like_Ca-bd_dom"/>
</dbReference>
<keyword evidence="8" id="KW-0732">Signal</keyword>
<dbReference type="Gene3D" id="2.10.25.10">
    <property type="entry name" value="Laminin"/>
    <property type="match status" value="3"/>
</dbReference>
<dbReference type="SMART" id="SM00179">
    <property type="entry name" value="EGF_CA"/>
    <property type="match status" value="3"/>
</dbReference>
<evidence type="ECO:0000256" key="4">
    <source>
        <dbReference type="ARBA" id="ARBA00022475"/>
    </source>
</evidence>
<feature type="domain" description="ZP" evidence="16">
    <location>
        <begin position="368"/>
        <end position="621"/>
    </location>
</feature>
<dbReference type="PROSITE" id="PS01186">
    <property type="entry name" value="EGF_2"/>
    <property type="match status" value="1"/>
</dbReference>
<evidence type="ECO:0000256" key="5">
    <source>
        <dbReference type="ARBA" id="ARBA00022525"/>
    </source>
</evidence>
<keyword evidence="9" id="KW-0677">Repeat</keyword>
<dbReference type="Gene3D" id="2.60.40.4100">
    <property type="entry name" value="Zona pellucida, ZP-C domain"/>
    <property type="match status" value="1"/>
</dbReference>
<keyword evidence="6 14" id="KW-0245">EGF-like domain</keyword>
<dbReference type="InterPro" id="IPR001507">
    <property type="entry name" value="ZP_dom"/>
</dbReference>
<evidence type="ECO:0000256" key="8">
    <source>
        <dbReference type="ARBA" id="ARBA00022729"/>
    </source>
</evidence>
<dbReference type="Proteomes" id="UP000824782">
    <property type="component" value="Unassembled WGS sequence"/>
</dbReference>
<dbReference type="PANTHER" id="PTHR14002:SF40">
    <property type="entry name" value="UROMODULIN"/>
    <property type="match status" value="1"/>
</dbReference>
<dbReference type="GO" id="GO:0005576">
    <property type="term" value="C:extracellular region"/>
    <property type="evidence" value="ECO:0007669"/>
    <property type="project" value="UniProtKB-SubCell"/>
</dbReference>
<name>A0AAV7A9C1_ENGPU</name>
<dbReference type="InterPro" id="IPR018097">
    <property type="entry name" value="EGF_Ca-bd_CS"/>
</dbReference>
<dbReference type="FunFam" id="2.10.25.10:FF:000038">
    <property type="entry name" value="Fibrillin 2"/>
    <property type="match status" value="1"/>
</dbReference>
<evidence type="ECO:0000256" key="6">
    <source>
        <dbReference type="ARBA" id="ARBA00022536"/>
    </source>
</evidence>
<sequence>MIQSLEVIGPYNLVTKPKTIISEPWGSMYIVENPLIGSWELRIMGNGHHALRVEGFKVKNISSTEHCSECHSNATCEEYFDIKECSCNEGFIGDGFACSDIDECAYHWSNNCSHICVNTIGSYICECPKGYSKNTDNKCVDIDECSDPTFYRCQSRAHCLGNDGDSSCSCKSDWTGDVFHCGDEECATSICDQGLECVNEKGSYRCSDPCDSYTTLNDPWRSTLKSQGSNCDSNKYGWYRFTGTGGTRLPETCVPENKCGTEAAMWFNGSHTLPSEGILTFTACAQHGDDCCYWSSIVQVKACPDGYHVYKFHGTPRCPAAYCTDPTGNNPCICAEDEECKTVQGIAGCYCNDGRDVQRLEDLDLNLQCNTHNIEMSFRTCQLKSLNAKKIHFSDNCIGNKSQDNTSVISLVSPLQDGQCKAHLYNNGTHAVYWNTMYVQLEPIHIIMRNSELQLNFSCAYPLELTIKTSVNPVLSSMTFHIDGAGEFKAHMAAYKDQNYLSVFEDKEVVLSTSSTLYVEVFVEGLNSSQYVTVLKNCYATPGKYIDDPMKYHIIKERCPNKEDSTIQVLENGVSSRGRFFLKMFKFVGEHNLVYLHCEISLCDPKKQTCKPFCSGPQSRRVSHSDRVFVLEFGPIVCNDFFHFSLALRSQTSWHLMAVLTFTWITFLDIL</sequence>
<dbReference type="Pfam" id="PF07645">
    <property type="entry name" value="EGF_CA"/>
    <property type="match status" value="3"/>
</dbReference>
<comment type="caution">
    <text evidence="17">The sequence shown here is derived from an EMBL/GenBank/DDBJ whole genome shotgun (WGS) entry which is preliminary data.</text>
</comment>
<dbReference type="SMART" id="SM00181">
    <property type="entry name" value="EGF"/>
    <property type="match status" value="4"/>
</dbReference>
<dbReference type="InterPro" id="IPR057774">
    <property type="entry name" value="D8C_UMOD/GP2/OIT3-like"/>
</dbReference>
<protein>
    <recommendedName>
        <fullName evidence="19">Uromodulin</fullName>
    </recommendedName>
</protein>
<accession>A0AAV7A9C1</accession>
<dbReference type="InterPro" id="IPR000152">
    <property type="entry name" value="EGF-type_Asp/Asn_hydroxyl_site"/>
</dbReference>
<evidence type="ECO:0000256" key="12">
    <source>
        <dbReference type="ARBA" id="ARBA00023180"/>
    </source>
</evidence>
<keyword evidence="12" id="KW-0325">Glycoprotein</keyword>
<dbReference type="InterPro" id="IPR000742">
    <property type="entry name" value="EGF"/>
</dbReference>
<evidence type="ECO:0000256" key="10">
    <source>
        <dbReference type="ARBA" id="ARBA00023136"/>
    </source>
</evidence>
<keyword evidence="18" id="KW-1185">Reference proteome</keyword>
<gene>
    <name evidence="17" type="ORF">GDO81_016902</name>
</gene>
<dbReference type="PROSITE" id="PS50026">
    <property type="entry name" value="EGF_3"/>
    <property type="match status" value="2"/>
</dbReference>
<evidence type="ECO:0000256" key="3">
    <source>
        <dbReference type="ARBA" id="ARBA00004613"/>
    </source>
</evidence>
<dbReference type="FunFam" id="2.60.40.4100:FF:000001">
    <property type="entry name" value="alpha-tectorin isoform X1"/>
    <property type="match status" value="1"/>
</dbReference>
<dbReference type="AlphaFoldDB" id="A0AAV7A9C1"/>
<dbReference type="InterPro" id="IPR049883">
    <property type="entry name" value="NOTCH1_EGF-like"/>
</dbReference>
<evidence type="ECO:0000259" key="15">
    <source>
        <dbReference type="PROSITE" id="PS50026"/>
    </source>
</evidence>
<evidence type="ECO:0000256" key="2">
    <source>
        <dbReference type="ARBA" id="ARBA00004609"/>
    </source>
</evidence>